<dbReference type="GO" id="GO:0005783">
    <property type="term" value="C:endoplasmic reticulum"/>
    <property type="evidence" value="ECO:0007669"/>
    <property type="project" value="TreeGrafter"/>
</dbReference>
<sequence length="152" mass="16515">MPSRKLSTMEMNYDNEIENKRYADNFMDDFWPLAPVDPTNAKFPCCLVWTPLPVVSWLAPFIGHVGICMENGTILDFSGSNFVNVDDFAFGPVARVVSLRISGPTNASTVLRTPSTVQQSPGTKPCSRLGATLSTGLTTSSRATATRLLPTV</sequence>
<dbReference type="GO" id="GO:0009723">
    <property type="term" value="P:response to ethylene"/>
    <property type="evidence" value="ECO:0007669"/>
    <property type="project" value="TreeGrafter"/>
</dbReference>
<proteinExistence type="predicted"/>
<protein>
    <submittedName>
        <fullName evidence="1">Protein REVERSION-TO-ETHYLENE SENSITIVITY1</fullName>
    </submittedName>
</protein>
<dbReference type="EMBL" id="CACSLK010030875">
    <property type="protein sequence ID" value="CAA0838405.1"/>
    <property type="molecule type" value="Genomic_DNA"/>
</dbReference>
<name>A0A9N7RNL3_STRHE</name>
<dbReference type="PANTHER" id="PTHR20921:SF7">
    <property type="entry name" value="PROTEIN REVERSION-TO-ETHYLENE SENSITIVITY1"/>
    <property type="match status" value="1"/>
</dbReference>
<dbReference type="GO" id="GO:0010104">
    <property type="term" value="P:regulation of ethylene-activated signaling pathway"/>
    <property type="evidence" value="ECO:0007669"/>
    <property type="project" value="TreeGrafter"/>
</dbReference>
<dbReference type="Proteomes" id="UP001153555">
    <property type="component" value="Unassembled WGS sequence"/>
</dbReference>
<keyword evidence="2" id="KW-1185">Reference proteome</keyword>
<dbReference type="Pfam" id="PF05608">
    <property type="entry name" value="RTE1"/>
    <property type="match status" value="1"/>
</dbReference>
<dbReference type="PANTHER" id="PTHR20921">
    <property type="entry name" value="TRANSMEMBRANE PROTEIN 222"/>
    <property type="match status" value="1"/>
</dbReference>
<evidence type="ECO:0000313" key="2">
    <source>
        <dbReference type="Proteomes" id="UP001153555"/>
    </source>
</evidence>
<comment type="caution">
    <text evidence="1">The sequence shown here is derived from an EMBL/GenBank/DDBJ whole genome shotgun (WGS) entry which is preliminary data.</text>
</comment>
<dbReference type="GO" id="GO:0005794">
    <property type="term" value="C:Golgi apparatus"/>
    <property type="evidence" value="ECO:0007669"/>
    <property type="project" value="TreeGrafter"/>
</dbReference>
<gene>
    <name evidence="1" type="ORF">SHERM_05013</name>
</gene>
<accession>A0A9N7RNL3</accession>
<evidence type="ECO:0000313" key="1">
    <source>
        <dbReference type="EMBL" id="CAA0838405.1"/>
    </source>
</evidence>
<dbReference type="AlphaFoldDB" id="A0A9N7RNL3"/>
<organism evidence="1 2">
    <name type="scientific">Striga hermonthica</name>
    <name type="common">Purple witchweed</name>
    <name type="synonym">Buchnera hermonthica</name>
    <dbReference type="NCBI Taxonomy" id="68872"/>
    <lineage>
        <taxon>Eukaryota</taxon>
        <taxon>Viridiplantae</taxon>
        <taxon>Streptophyta</taxon>
        <taxon>Embryophyta</taxon>
        <taxon>Tracheophyta</taxon>
        <taxon>Spermatophyta</taxon>
        <taxon>Magnoliopsida</taxon>
        <taxon>eudicotyledons</taxon>
        <taxon>Gunneridae</taxon>
        <taxon>Pentapetalae</taxon>
        <taxon>asterids</taxon>
        <taxon>lamiids</taxon>
        <taxon>Lamiales</taxon>
        <taxon>Orobanchaceae</taxon>
        <taxon>Buchnereae</taxon>
        <taxon>Striga</taxon>
    </lineage>
</organism>
<reference evidence="1" key="1">
    <citation type="submission" date="2019-12" db="EMBL/GenBank/DDBJ databases">
        <authorList>
            <person name="Scholes J."/>
        </authorList>
    </citation>
    <scope>NUCLEOTIDE SEQUENCE</scope>
</reference>
<dbReference type="OrthoDB" id="267284at2759"/>
<dbReference type="InterPro" id="IPR008496">
    <property type="entry name" value="TMEM222/RTE1"/>
</dbReference>